<dbReference type="SUPFAM" id="SSF46689">
    <property type="entry name" value="Homeodomain-like"/>
    <property type="match status" value="1"/>
</dbReference>
<dbReference type="InterPro" id="IPR036271">
    <property type="entry name" value="Tet_transcr_reg_TetR-rel_C_sf"/>
</dbReference>
<evidence type="ECO:0000259" key="5">
    <source>
        <dbReference type="PROSITE" id="PS50977"/>
    </source>
</evidence>
<protein>
    <submittedName>
        <fullName evidence="6">Transcriptional regulator</fullName>
    </submittedName>
</protein>
<keyword evidence="1" id="KW-0805">Transcription regulation</keyword>
<evidence type="ECO:0000256" key="2">
    <source>
        <dbReference type="ARBA" id="ARBA00023125"/>
    </source>
</evidence>
<dbReference type="Pfam" id="PF16925">
    <property type="entry name" value="TetR_C_13"/>
    <property type="match status" value="1"/>
</dbReference>
<organism evidence="6 7">
    <name type="scientific">Kytococcus sedentarius (strain ATCC 14392 / DSM 20547 / JCM 11482 / CCUG 33030 / NBRC 15357 / NCTC 11040 / CCM 314 / 541)</name>
    <name type="common">Micrococcus sedentarius</name>
    <dbReference type="NCBI Taxonomy" id="478801"/>
    <lineage>
        <taxon>Bacteria</taxon>
        <taxon>Bacillati</taxon>
        <taxon>Actinomycetota</taxon>
        <taxon>Actinomycetes</taxon>
        <taxon>Micrococcales</taxon>
        <taxon>Kytococcaceae</taxon>
        <taxon>Kytococcus</taxon>
    </lineage>
</organism>
<dbReference type="GO" id="GO:0003677">
    <property type="term" value="F:DNA binding"/>
    <property type="evidence" value="ECO:0007669"/>
    <property type="project" value="UniProtKB-UniRule"/>
</dbReference>
<evidence type="ECO:0000313" key="7">
    <source>
        <dbReference type="Proteomes" id="UP000006666"/>
    </source>
</evidence>
<dbReference type="PRINTS" id="PR00455">
    <property type="entry name" value="HTHTETR"/>
</dbReference>
<evidence type="ECO:0000256" key="1">
    <source>
        <dbReference type="ARBA" id="ARBA00023015"/>
    </source>
</evidence>
<sequence length="203" mass="22286">MRRMGRPRQFNEVAVLDAAAAEFRVYGFADTSTEQLCEATGLLRGSLYNAFTSKDELFVQALERYATTFRERQAAILTDADLSGAERLRAVMDAIIEEEYEARDQPHGAGCMVVHSMMTPELRERDERIARILDRDLSERKSLLEGAILAGRLDGSIPTDADPGEGAMLFVTVVNGLRVMGQVGVAPQVLRRIALAGIATLIA</sequence>
<keyword evidence="2 4" id="KW-0238">DNA-binding</keyword>
<dbReference type="Pfam" id="PF00440">
    <property type="entry name" value="TetR_N"/>
    <property type="match status" value="1"/>
</dbReference>
<dbReference type="Gene3D" id="1.10.357.10">
    <property type="entry name" value="Tetracycline Repressor, domain 2"/>
    <property type="match status" value="1"/>
</dbReference>
<dbReference type="KEGG" id="kse:Ksed_08040"/>
<feature type="domain" description="HTH tetR-type" evidence="5">
    <location>
        <begin position="9"/>
        <end position="69"/>
    </location>
</feature>
<keyword evidence="3" id="KW-0804">Transcription</keyword>
<dbReference type="InterPro" id="IPR001647">
    <property type="entry name" value="HTH_TetR"/>
</dbReference>
<dbReference type="InterPro" id="IPR009057">
    <property type="entry name" value="Homeodomain-like_sf"/>
</dbReference>
<evidence type="ECO:0000313" key="6">
    <source>
        <dbReference type="EMBL" id="ACV05858.1"/>
    </source>
</evidence>
<feature type="DNA-binding region" description="H-T-H motif" evidence="4">
    <location>
        <begin position="32"/>
        <end position="51"/>
    </location>
</feature>
<dbReference type="Gene3D" id="1.10.10.60">
    <property type="entry name" value="Homeodomain-like"/>
    <property type="match status" value="1"/>
</dbReference>
<keyword evidence="7" id="KW-1185">Reference proteome</keyword>
<name>C7NF34_KYTSD</name>
<dbReference type="HOGENOM" id="CLU_069356_28_0_11"/>
<reference evidence="6 7" key="1">
    <citation type="journal article" date="2009" name="Stand. Genomic Sci.">
        <title>Complete genome sequence of Kytococcus sedentarius type strain (541).</title>
        <authorList>
            <person name="Sims D."/>
            <person name="Brettin T."/>
            <person name="Detter J.C."/>
            <person name="Han C."/>
            <person name="Lapidus A."/>
            <person name="Copeland A."/>
            <person name="Glavina Del Rio T."/>
            <person name="Nolan M."/>
            <person name="Chen F."/>
            <person name="Lucas S."/>
            <person name="Tice H."/>
            <person name="Cheng J.F."/>
            <person name="Bruce D."/>
            <person name="Goodwin L."/>
            <person name="Pitluck S."/>
            <person name="Ovchinnikova G."/>
            <person name="Pati A."/>
            <person name="Ivanova N."/>
            <person name="Mavrommatis K."/>
            <person name="Chen A."/>
            <person name="Palaniappan K."/>
            <person name="D'haeseleer P."/>
            <person name="Chain P."/>
            <person name="Bristow J."/>
            <person name="Eisen J.A."/>
            <person name="Markowitz V."/>
            <person name="Hugenholtz P."/>
            <person name="Schneider S."/>
            <person name="Goker M."/>
            <person name="Pukall R."/>
            <person name="Kyrpides N.C."/>
            <person name="Klenk H.P."/>
        </authorList>
    </citation>
    <scope>NUCLEOTIDE SEQUENCE [LARGE SCALE GENOMIC DNA]</scope>
    <source>
        <strain evidence="7">ATCC 14392 / DSM 20547 / JCM 11482 / CCUG 33030 / NBRC 15357 / NCTC 11040 / CCM 314 / 541</strain>
    </source>
</reference>
<dbReference type="PANTHER" id="PTHR47506:SF1">
    <property type="entry name" value="HTH-TYPE TRANSCRIPTIONAL REGULATOR YJDC"/>
    <property type="match status" value="1"/>
</dbReference>
<dbReference type="STRING" id="478801.Ksed_08040"/>
<accession>C7NF34</accession>
<dbReference type="EMBL" id="CP001686">
    <property type="protein sequence ID" value="ACV05858.1"/>
    <property type="molecule type" value="Genomic_DNA"/>
</dbReference>
<dbReference type="eggNOG" id="COG1309">
    <property type="taxonomic scope" value="Bacteria"/>
</dbReference>
<gene>
    <name evidence="6" type="ordered locus">Ksed_08040</name>
</gene>
<proteinExistence type="predicted"/>
<evidence type="ECO:0000256" key="3">
    <source>
        <dbReference type="ARBA" id="ARBA00023163"/>
    </source>
</evidence>
<evidence type="ECO:0000256" key="4">
    <source>
        <dbReference type="PROSITE-ProRule" id="PRU00335"/>
    </source>
</evidence>
<dbReference type="Proteomes" id="UP000006666">
    <property type="component" value="Chromosome"/>
</dbReference>
<dbReference type="AlphaFoldDB" id="C7NF34"/>
<dbReference type="PANTHER" id="PTHR47506">
    <property type="entry name" value="TRANSCRIPTIONAL REGULATORY PROTEIN"/>
    <property type="match status" value="1"/>
</dbReference>
<dbReference type="SUPFAM" id="SSF48498">
    <property type="entry name" value="Tetracyclin repressor-like, C-terminal domain"/>
    <property type="match status" value="1"/>
</dbReference>
<dbReference type="InterPro" id="IPR011075">
    <property type="entry name" value="TetR_C"/>
</dbReference>
<dbReference type="PROSITE" id="PS50977">
    <property type="entry name" value="HTH_TETR_2"/>
    <property type="match status" value="1"/>
</dbReference>